<proteinExistence type="inferred from homology"/>
<evidence type="ECO:0000313" key="7">
    <source>
        <dbReference type="Proteomes" id="UP000708338"/>
    </source>
</evidence>
<evidence type="ECO:0000256" key="2">
    <source>
        <dbReference type="ARBA" id="ARBA00023015"/>
    </source>
</evidence>
<dbReference type="InterPro" id="IPR005119">
    <property type="entry name" value="LysR_subst-bd"/>
</dbReference>
<evidence type="ECO:0000313" key="6">
    <source>
        <dbReference type="EMBL" id="MBT9812565.1"/>
    </source>
</evidence>
<dbReference type="PROSITE" id="PS50931">
    <property type="entry name" value="HTH_LYSR"/>
    <property type="match status" value="1"/>
</dbReference>
<keyword evidence="4" id="KW-0804">Transcription</keyword>
<dbReference type="FunFam" id="1.10.10.10:FF:000001">
    <property type="entry name" value="LysR family transcriptional regulator"/>
    <property type="match status" value="1"/>
</dbReference>
<sequence>MNTQTIQIFVTLTKTKNISQAARVLFMAQSTVSTQLKSLEDELGFRLFERQKGNSPLVLTEQGQYFLSNATKMLELYHDSMILKEAEQCTLSFASVDTLNVYAFAPFYSHFFRTHRNIHTQIHTLNSNEVMDMVEAMVADYGVILSPESRDHVIIEPYFEEKLYIAMKKKPLTQGDMPTISPSDLDFDREICCWMGTSYLSWRRAWTNSSPYGYMRVWTIPLMLQLLEQEGLWGTVPECALPELMRNENISIYCLTDPPPQRIAYKVKPKRPKSGKKKMLELFENEMDRYIKRRGFTLLSR</sequence>
<dbReference type="GO" id="GO:0000976">
    <property type="term" value="F:transcription cis-regulatory region binding"/>
    <property type="evidence" value="ECO:0007669"/>
    <property type="project" value="TreeGrafter"/>
</dbReference>
<dbReference type="InterPro" id="IPR036388">
    <property type="entry name" value="WH-like_DNA-bd_sf"/>
</dbReference>
<dbReference type="Pfam" id="PF03466">
    <property type="entry name" value="LysR_substrate"/>
    <property type="match status" value="1"/>
</dbReference>
<protein>
    <submittedName>
        <fullName evidence="6">LysR family transcriptional regulator</fullName>
    </submittedName>
</protein>
<feature type="domain" description="HTH lysR-type" evidence="5">
    <location>
        <begin position="1"/>
        <end position="60"/>
    </location>
</feature>
<dbReference type="Proteomes" id="UP000708338">
    <property type="component" value="Unassembled WGS sequence"/>
</dbReference>
<dbReference type="GO" id="GO:0003700">
    <property type="term" value="F:DNA-binding transcription factor activity"/>
    <property type="evidence" value="ECO:0007669"/>
    <property type="project" value="InterPro"/>
</dbReference>
<comment type="similarity">
    <text evidence="1">Belongs to the LysR transcriptional regulatory family.</text>
</comment>
<gene>
    <name evidence="6" type="ORF">GPL26_23510</name>
</gene>
<dbReference type="InterPro" id="IPR000847">
    <property type="entry name" value="LysR_HTH_N"/>
</dbReference>
<organism evidence="6 7">
    <name type="scientific">Enterocloster citroniae</name>
    <dbReference type="NCBI Taxonomy" id="358743"/>
    <lineage>
        <taxon>Bacteria</taxon>
        <taxon>Bacillati</taxon>
        <taxon>Bacillota</taxon>
        <taxon>Clostridia</taxon>
        <taxon>Lachnospirales</taxon>
        <taxon>Lachnospiraceae</taxon>
        <taxon>Enterocloster</taxon>
    </lineage>
</organism>
<reference evidence="6" key="1">
    <citation type="journal article" date="2021" name="Gut Microbes">
        <title>A synthetic consortium of 100 gut commensals modulates the composition and function in a colon model of the microbiome of elderly subjects.</title>
        <authorList>
            <person name="Perez M."/>
            <person name="Ntemiri A."/>
            <person name="Tan H."/>
            <person name="Harris H.M.B."/>
            <person name="Roager H.M."/>
            <person name="Ribiere C."/>
            <person name="O'Toole P.W."/>
        </authorList>
    </citation>
    <scope>NUCLEOTIDE SEQUENCE</scope>
    <source>
        <strain evidence="6">MCC335</strain>
    </source>
</reference>
<keyword evidence="3" id="KW-0238">DNA-binding</keyword>
<dbReference type="Pfam" id="PF00126">
    <property type="entry name" value="HTH_1"/>
    <property type="match status" value="1"/>
</dbReference>
<dbReference type="SUPFAM" id="SSF53850">
    <property type="entry name" value="Periplasmic binding protein-like II"/>
    <property type="match status" value="1"/>
</dbReference>
<dbReference type="Gene3D" id="1.10.10.10">
    <property type="entry name" value="Winged helix-like DNA-binding domain superfamily/Winged helix DNA-binding domain"/>
    <property type="match status" value="1"/>
</dbReference>
<evidence type="ECO:0000256" key="4">
    <source>
        <dbReference type="ARBA" id="ARBA00023163"/>
    </source>
</evidence>
<evidence type="ECO:0000259" key="5">
    <source>
        <dbReference type="PROSITE" id="PS50931"/>
    </source>
</evidence>
<dbReference type="PANTHER" id="PTHR30126">
    <property type="entry name" value="HTH-TYPE TRANSCRIPTIONAL REGULATOR"/>
    <property type="match status" value="1"/>
</dbReference>
<dbReference type="CDD" id="cd05466">
    <property type="entry name" value="PBP2_LTTR_substrate"/>
    <property type="match status" value="1"/>
</dbReference>
<evidence type="ECO:0000256" key="1">
    <source>
        <dbReference type="ARBA" id="ARBA00009437"/>
    </source>
</evidence>
<evidence type="ECO:0000256" key="3">
    <source>
        <dbReference type="ARBA" id="ARBA00023125"/>
    </source>
</evidence>
<dbReference type="PRINTS" id="PR00039">
    <property type="entry name" value="HTHLYSR"/>
</dbReference>
<dbReference type="SUPFAM" id="SSF46785">
    <property type="entry name" value="Winged helix' DNA-binding domain"/>
    <property type="match status" value="1"/>
</dbReference>
<dbReference type="RefSeq" id="WP_117451442.1">
    <property type="nucleotide sequence ID" value="NZ_CABJDD010000009.1"/>
</dbReference>
<dbReference type="InterPro" id="IPR036390">
    <property type="entry name" value="WH_DNA-bd_sf"/>
</dbReference>
<dbReference type="EMBL" id="WQPS01000064">
    <property type="protein sequence ID" value="MBT9812565.1"/>
    <property type="molecule type" value="Genomic_DNA"/>
</dbReference>
<keyword evidence="2" id="KW-0805">Transcription regulation</keyword>
<comment type="caution">
    <text evidence="6">The sequence shown here is derived from an EMBL/GenBank/DDBJ whole genome shotgun (WGS) entry which is preliminary data.</text>
</comment>
<dbReference type="AlphaFoldDB" id="A0AA41FJE4"/>
<dbReference type="PANTHER" id="PTHR30126:SF40">
    <property type="entry name" value="HTH-TYPE TRANSCRIPTIONAL REGULATOR GLTR"/>
    <property type="match status" value="1"/>
</dbReference>
<dbReference type="Gene3D" id="3.40.190.290">
    <property type="match status" value="1"/>
</dbReference>
<accession>A0AA41FJE4</accession>
<name>A0AA41FJE4_9FIRM</name>